<dbReference type="GO" id="GO:0010230">
    <property type="term" value="P:alternative respiration"/>
    <property type="evidence" value="ECO:0007669"/>
    <property type="project" value="TreeGrafter"/>
</dbReference>
<dbReference type="Gene3D" id="1.20.1260.140">
    <property type="entry name" value="Alternative oxidase"/>
    <property type="match status" value="1"/>
</dbReference>
<dbReference type="GO" id="GO:0106292">
    <property type="term" value="F:superoxide-generating NADPH oxidase activity"/>
    <property type="evidence" value="ECO:0007669"/>
    <property type="project" value="UniProtKB-ARBA"/>
</dbReference>
<dbReference type="GO" id="GO:0009916">
    <property type="term" value="F:alternative oxidase activity"/>
    <property type="evidence" value="ECO:0007669"/>
    <property type="project" value="UniProtKB-UniRule"/>
</dbReference>
<keyword evidence="11 13" id="KW-0408">Iron</keyword>
<evidence type="ECO:0000256" key="8">
    <source>
        <dbReference type="ARBA" id="ARBA00022982"/>
    </source>
</evidence>
<evidence type="ECO:0000313" key="15">
    <source>
        <dbReference type="EMBL" id="AFR58666.1"/>
    </source>
</evidence>
<dbReference type="GO" id="GO:0046872">
    <property type="term" value="F:metal ion binding"/>
    <property type="evidence" value="ECO:0007669"/>
    <property type="project" value="UniProtKB-UniRule"/>
</dbReference>
<keyword evidence="8 13" id="KW-0249">Electron transport</keyword>
<keyword evidence="4" id="KW-0813">Transport</keyword>
<accession>J9T563</accession>
<dbReference type="InterPro" id="IPR002680">
    <property type="entry name" value="AOX"/>
</dbReference>
<evidence type="ECO:0000256" key="6">
    <source>
        <dbReference type="ARBA" id="ARBA00022692"/>
    </source>
</evidence>
<keyword evidence="10 13" id="KW-0560">Oxidoreductase</keyword>
<comment type="cofactor">
    <cofactor evidence="13">
        <name>Fe cation</name>
        <dbReference type="ChEBI" id="CHEBI:24875"/>
    </cofactor>
    <text evidence="13">Binds 2 iron ions per subunit.</text>
</comment>
<evidence type="ECO:0000256" key="2">
    <source>
        <dbReference type="ARBA" id="ARBA00004370"/>
    </source>
</evidence>
<dbReference type="GO" id="GO:0005739">
    <property type="term" value="C:mitochondrion"/>
    <property type="evidence" value="ECO:0007669"/>
    <property type="project" value="TreeGrafter"/>
</dbReference>
<keyword evidence="12 13" id="KW-0472">Membrane</keyword>
<dbReference type="CDD" id="cd01053">
    <property type="entry name" value="AOX"/>
    <property type="match status" value="1"/>
</dbReference>
<comment type="similarity">
    <text evidence="3 13">Belongs to the alternative oxidase family.</text>
</comment>
<proteinExistence type="evidence at transcript level"/>
<evidence type="ECO:0000256" key="1">
    <source>
        <dbReference type="ARBA" id="ARBA00001192"/>
    </source>
</evidence>
<evidence type="ECO:0000256" key="9">
    <source>
        <dbReference type="ARBA" id="ARBA00022989"/>
    </source>
</evidence>
<evidence type="ECO:0000256" key="5">
    <source>
        <dbReference type="ARBA" id="ARBA00022660"/>
    </source>
</evidence>
<dbReference type="Pfam" id="PF01786">
    <property type="entry name" value="AOX"/>
    <property type="match status" value="1"/>
</dbReference>
<dbReference type="PANTHER" id="PTHR31803">
    <property type="entry name" value="ALTERNATIVE OXIDASE"/>
    <property type="match status" value="1"/>
</dbReference>
<evidence type="ECO:0000256" key="11">
    <source>
        <dbReference type="ARBA" id="ARBA00023004"/>
    </source>
</evidence>
<keyword evidence="7 13" id="KW-0479">Metal-binding</keyword>
<reference evidence="15" key="1">
    <citation type="submission" date="2012-06" db="EMBL/GenBank/DDBJ databases">
        <title>Environmental stress responses of plastid terminal oxidase in Dunaliella salina and Dunaliella bardawil.</title>
        <authorList>
            <person name="Einali A."/>
            <person name="Shariati M."/>
            <person name="Ishikawa N."/>
            <person name="Nii H."/>
            <person name="Endo T."/>
        </authorList>
    </citation>
    <scope>NUCLEOTIDE SEQUENCE</scope>
    <source>
        <strain evidence="15">UTEX200</strain>
    </source>
</reference>
<evidence type="ECO:0000256" key="13">
    <source>
        <dbReference type="RuleBase" id="RU003779"/>
    </source>
</evidence>
<dbReference type="AlphaFoldDB" id="J9T563"/>
<dbReference type="PANTHER" id="PTHR31803:SF19">
    <property type="entry name" value="UBIQUINOL OXIDASE"/>
    <property type="match status" value="1"/>
</dbReference>
<keyword evidence="9" id="KW-1133">Transmembrane helix</keyword>
<organism evidence="15">
    <name type="scientific">Dunaliella salina</name>
    <name type="common">Green alga</name>
    <name type="synonym">Protococcus salinus</name>
    <dbReference type="NCBI Taxonomy" id="3046"/>
    <lineage>
        <taxon>Eukaryota</taxon>
        <taxon>Viridiplantae</taxon>
        <taxon>Chlorophyta</taxon>
        <taxon>core chlorophytes</taxon>
        <taxon>Chlorophyceae</taxon>
        <taxon>CS clade</taxon>
        <taxon>Chlamydomonadales</taxon>
        <taxon>Dunaliellaceae</taxon>
        <taxon>Dunaliella</taxon>
    </lineage>
</organism>
<dbReference type="GO" id="GO:0102721">
    <property type="term" value="F:ubiquinol:oxygen oxidoreductase activity"/>
    <property type="evidence" value="ECO:0007669"/>
    <property type="project" value="UniProtKB-EC"/>
</dbReference>
<name>J9T563_DUNSA</name>
<protein>
    <recommendedName>
        <fullName evidence="13">Ubiquinol oxidase</fullName>
        <ecNumber evidence="13">1.10.3.11</ecNumber>
    </recommendedName>
</protein>
<sequence>MKQLRTPNKDAALRSRPLPRQVKPSLRIRQSLPPVLRAYKPAVEQQKQKREGLYAYDGDQPEEQDMKDCPVFVDRKGEFVRVMCSDYGYRSGVGRMYQSADGTIPVSGFELAWENFRVELASLRRSVRGDEYARVSGANPPQSLPGKALYKLGGLVVQGLAALDQSLEAAKLLPKLEATPEAPDVIDPDTGEVKSEFSRVRLMLQQLTLSNKAVSEREHIRESSGGKVETTWYIRLLYDAVCLMLDLVYNNRPIQRFWFLETVARMPYFSYISCIHLYETLGWWRAAAELRKIHFAEEWNELHHLQIMEALGGDRLWFDRFLAYHSAIAYYWVLVGLYICSPKLAYNFSELLEAHAVDTYGEFVSSNEELLKSLEPPLVAAQYYRSPDLYMFDEFQTDISSGKRNPKCDNLYDVFVNIRDDEAEHVKTMNACQDSEIMDEIVERREKTRRV</sequence>
<dbReference type="EC" id="1.10.3.11" evidence="13"/>
<evidence type="ECO:0000256" key="14">
    <source>
        <dbReference type="SAM" id="MobiDB-lite"/>
    </source>
</evidence>
<gene>
    <name evidence="15" type="primary">PTOX1</name>
</gene>
<comment type="subcellular location">
    <subcellularLocation>
        <location evidence="2">Membrane</location>
    </subcellularLocation>
</comment>
<dbReference type="GO" id="GO:0098803">
    <property type="term" value="C:respiratory chain complex"/>
    <property type="evidence" value="ECO:0007669"/>
    <property type="project" value="UniProtKB-UniRule"/>
</dbReference>
<dbReference type="InterPro" id="IPR038659">
    <property type="entry name" value="AOX_sf"/>
</dbReference>
<keyword evidence="5 13" id="KW-0679">Respiratory chain</keyword>
<evidence type="ECO:0000256" key="3">
    <source>
        <dbReference type="ARBA" id="ARBA00008388"/>
    </source>
</evidence>
<keyword evidence="6 13" id="KW-0812">Transmembrane</keyword>
<evidence type="ECO:0000256" key="4">
    <source>
        <dbReference type="ARBA" id="ARBA00022448"/>
    </source>
</evidence>
<comment type="catalytic activity">
    <reaction evidence="1 13">
        <text>2 a ubiquinol + O2 = 2 a ubiquinone + 2 H2O</text>
        <dbReference type="Rhea" id="RHEA:30255"/>
        <dbReference type="Rhea" id="RHEA-COMP:9565"/>
        <dbReference type="Rhea" id="RHEA-COMP:9566"/>
        <dbReference type="ChEBI" id="CHEBI:15377"/>
        <dbReference type="ChEBI" id="CHEBI:15379"/>
        <dbReference type="ChEBI" id="CHEBI:16389"/>
        <dbReference type="ChEBI" id="CHEBI:17976"/>
        <dbReference type="EC" id="1.10.3.11"/>
    </reaction>
</comment>
<feature type="region of interest" description="Disordered" evidence="14">
    <location>
        <begin position="1"/>
        <end position="24"/>
    </location>
</feature>
<evidence type="ECO:0000256" key="12">
    <source>
        <dbReference type="ARBA" id="ARBA00023136"/>
    </source>
</evidence>
<dbReference type="EMBL" id="JX266056">
    <property type="protein sequence ID" value="AFR58666.1"/>
    <property type="molecule type" value="mRNA"/>
</dbReference>
<evidence type="ECO:0000256" key="7">
    <source>
        <dbReference type="ARBA" id="ARBA00022723"/>
    </source>
</evidence>
<dbReference type="GO" id="GO:0016020">
    <property type="term" value="C:membrane"/>
    <property type="evidence" value="ECO:0007669"/>
    <property type="project" value="UniProtKB-SubCell"/>
</dbReference>
<evidence type="ECO:0000256" key="10">
    <source>
        <dbReference type="ARBA" id="ARBA00023002"/>
    </source>
</evidence>